<sequence>MLVELPWLSHIKNGMTIQGQSHHHQRITEKVSTEGGFPFYTTAASIAQRCLCHPCILIITPQWDFISSF</sequence>
<reference evidence="1" key="1">
    <citation type="submission" date="2014-09" db="EMBL/GenBank/DDBJ databases">
        <authorList>
            <person name="Magalhaes I.L.F."/>
            <person name="Oliveira U."/>
            <person name="Santos F.R."/>
            <person name="Vidigal T.H.D.A."/>
            <person name="Brescovit A.D."/>
            <person name="Santos A.J."/>
        </authorList>
    </citation>
    <scope>NUCLEOTIDE SEQUENCE</scope>
    <source>
        <tissue evidence="1">Shoot tissue taken approximately 20 cm above the soil surface</tissue>
    </source>
</reference>
<evidence type="ECO:0000313" key="1">
    <source>
        <dbReference type="EMBL" id="JAE28488.1"/>
    </source>
</evidence>
<proteinExistence type="predicted"/>
<organism evidence="1">
    <name type="scientific">Arundo donax</name>
    <name type="common">Giant reed</name>
    <name type="synonym">Donax arundinaceus</name>
    <dbReference type="NCBI Taxonomy" id="35708"/>
    <lineage>
        <taxon>Eukaryota</taxon>
        <taxon>Viridiplantae</taxon>
        <taxon>Streptophyta</taxon>
        <taxon>Embryophyta</taxon>
        <taxon>Tracheophyta</taxon>
        <taxon>Spermatophyta</taxon>
        <taxon>Magnoliopsida</taxon>
        <taxon>Liliopsida</taxon>
        <taxon>Poales</taxon>
        <taxon>Poaceae</taxon>
        <taxon>PACMAD clade</taxon>
        <taxon>Arundinoideae</taxon>
        <taxon>Arundineae</taxon>
        <taxon>Arundo</taxon>
    </lineage>
</organism>
<reference evidence="1" key="2">
    <citation type="journal article" date="2015" name="Data Brief">
        <title>Shoot transcriptome of the giant reed, Arundo donax.</title>
        <authorList>
            <person name="Barrero R.A."/>
            <person name="Guerrero F.D."/>
            <person name="Moolhuijzen P."/>
            <person name="Goolsby J.A."/>
            <person name="Tidwell J."/>
            <person name="Bellgard S.E."/>
            <person name="Bellgard M.I."/>
        </authorList>
    </citation>
    <scope>NUCLEOTIDE SEQUENCE</scope>
    <source>
        <tissue evidence="1">Shoot tissue taken approximately 20 cm above the soil surface</tissue>
    </source>
</reference>
<accession>A0A0A9H6I2</accession>
<protein>
    <submittedName>
        <fullName evidence="1">Uncharacterized protein</fullName>
    </submittedName>
</protein>
<name>A0A0A9H6I2_ARUDO</name>
<dbReference type="AlphaFoldDB" id="A0A0A9H6I2"/>
<dbReference type="EMBL" id="GBRH01169408">
    <property type="protein sequence ID" value="JAE28488.1"/>
    <property type="molecule type" value="Transcribed_RNA"/>
</dbReference>